<dbReference type="AlphaFoldDB" id="R4YYW6"/>
<dbReference type="HOGENOM" id="CLU_570727_0_0_11"/>
<organism evidence="2 3">
    <name type="scientific">Candidatus Neomicrothrix parvicella RN1</name>
    <dbReference type="NCBI Taxonomy" id="1229780"/>
    <lineage>
        <taxon>Bacteria</taxon>
        <taxon>Bacillati</taxon>
        <taxon>Actinomycetota</taxon>
        <taxon>Acidimicrobiia</taxon>
        <taxon>Acidimicrobiales</taxon>
        <taxon>Microthrixaceae</taxon>
        <taxon>Candidatus Neomicrothrix</taxon>
    </lineage>
</organism>
<accession>R4YYW6</accession>
<dbReference type="Proteomes" id="UP000018291">
    <property type="component" value="Unassembled WGS sequence"/>
</dbReference>
<evidence type="ECO:0000313" key="2">
    <source>
        <dbReference type="EMBL" id="CCM63603.1"/>
    </source>
</evidence>
<dbReference type="EMBL" id="CANL01000018">
    <property type="protein sequence ID" value="CCM63603.1"/>
    <property type="molecule type" value="Genomic_DNA"/>
</dbReference>
<gene>
    <name evidence="2" type="ORF">BN381_250096</name>
</gene>
<sequence length="478" mass="48452">MGRIPVHSEGVPTSDALGADPEALERLAVAMRAGGASLDGADVRLRRRLASVAWSGPDARYLQTAFDAGVRRELDRAGGELRSLADRLESQALEQRQASGDAQAGPGERVGEVRTDPSVGGHAGAAGGETTPLNVLTETHTLGVEAGASPVDARAEATLTLTVLDDGSAKVRVHTDQRIGALLGEAGAGAGVGLTGSNEVMVSFADEATARSFVTQMSDALMPNGDALADMGAPPRWAVAAGLALPAVLVGGGKAIVDDVSSDAAGVLIAHQPTAIDGSAGGSLDTWATGAVDRFGIDAEIARGAAYHPTTDTWVTSTTVSAGATAQAIGDLGIDLSGESTISTTIGADGITEGTWSVETTGAGAAALFGGLGIGTGAPAVDPGGDEVVRFEATLAADDAQTRAALNEFNQGHPAPHRAVATLGRMVREGELTITVERSEVSDLGRSYGPIRVISDHGVTRTQTASRRSPGGPWRRVR</sequence>
<dbReference type="STRING" id="1229780.BN381_250096"/>
<evidence type="ECO:0000256" key="1">
    <source>
        <dbReference type="SAM" id="MobiDB-lite"/>
    </source>
</evidence>
<protein>
    <submittedName>
        <fullName evidence="2">Uncharacterized protein</fullName>
    </submittedName>
</protein>
<keyword evidence="3" id="KW-1185">Reference proteome</keyword>
<evidence type="ECO:0000313" key="3">
    <source>
        <dbReference type="Proteomes" id="UP000018291"/>
    </source>
</evidence>
<proteinExistence type="predicted"/>
<comment type="caution">
    <text evidence="2">The sequence shown here is derived from an EMBL/GenBank/DDBJ whole genome shotgun (WGS) entry which is preliminary data.</text>
</comment>
<name>R4YYW6_9ACTN</name>
<reference evidence="2 3" key="1">
    <citation type="journal article" date="2013" name="ISME J.">
        <title>Metabolic model for the filamentous 'Candidatus Microthrix parvicella' based on genomic and metagenomic analyses.</title>
        <authorList>
            <person name="Jon McIlroy S."/>
            <person name="Kristiansen R."/>
            <person name="Albertsen M."/>
            <person name="Michael Karst S."/>
            <person name="Rossetti S."/>
            <person name="Lund Nielsen J."/>
            <person name="Tandoi V."/>
            <person name="James Seviour R."/>
            <person name="Nielsen P.H."/>
        </authorList>
    </citation>
    <scope>NUCLEOTIDE SEQUENCE [LARGE SCALE GENOMIC DNA]</scope>
    <source>
        <strain evidence="2 3">RN1</strain>
    </source>
</reference>
<feature type="region of interest" description="Disordered" evidence="1">
    <location>
        <begin position="456"/>
        <end position="478"/>
    </location>
</feature>
<feature type="region of interest" description="Disordered" evidence="1">
    <location>
        <begin position="92"/>
        <end position="131"/>
    </location>
</feature>